<evidence type="ECO:0000313" key="8">
    <source>
        <dbReference type="EMBL" id="KFB07374.1"/>
    </source>
</evidence>
<keyword evidence="2 7" id="KW-0699">rRNA-binding</keyword>
<comment type="function">
    <text evidence="7">This is one of the proteins that bind and probably mediate the attachment of the 5S RNA into the large ribosomal subunit, where it forms part of the central protuberance.</text>
</comment>
<comment type="subunit">
    <text evidence="7">Part of the 50S ribosomal subunit; part of the 5S rRNA/L5/L18/L25 subcomplex. Contacts the 5S and 23S rRNAs.</text>
</comment>
<evidence type="ECO:0000256" key="3">
    <source>
        <dbReference type="ARBA" id="ARBA00022884"/>
    </source>
</evidence>
<dbReference type="EMBL" id="AWQU01000085">
    <property type="protein sequence ID" value="KFB07374.1"/>
    <property type="molecule type" value="Genomic_DNA"/>
</dbReference>
<organism evidence="8 9">
    <name type="scientific">Malacoplasma iowae DK-CPA</name>
    <dbReference type="NCBI Taxonomy" id="1394179"/>
    <lineage>
        <taxon>Bacteria</taxon>
        <taxon>Bacillati</taxon>
        <taxon>Mycoplasmatota</taxon>
        <taxon>Mycoplasmoidales</taxon>
        <taxon>Mycoplasmoidaceae</taxon>
        <taxon>Malacoplasma</taxon>
    </lineage>
</organism>
<evidence type="ECO:0000256" key="1">
    <source>
        <dbReference type="ARBA" id="ARBA00007116"/>
    </source>
</evidence>
<evidence type="ECO:0000256" key="2">
    <source>
        <dbReference type="ARBA" id="ARBA00022730"/>
    </source>
</evidence>
<dbReference type="PANTHER" id="PTHR12899">
    <property type="entry name" value="39S RIBOSOMAL PROTEIN L18, MITOCHONDRIAL"/>
    <property type="match status" value="1"/>
</dbReference>
<proteinExistence type="inferred from homology"/>
<gene>
    <name evidence="8" type="primary">rplr</name>
    <name evidence="7" type="synonym">rplR</name>
    <name evidence="8" type="ORF">P271_207</name>
</gene>
<dbReference type="InterPro" id="IPR057268">
    <property type="entry name" value="Ribosomal_L18"/>
</dbReference>
<dbReference type="GO" id="GO:0003735">
    <property type="term" value="F:structural constituent of ribosome"/>
    <property type="evidence" value="ECO:0007669"/>
    <property type="project" value="InterPro"/>
</dbReference>
<name>A0A084U338_MALIO</name>
<keyword evidence="5 7" id="KW-0687">Ribonucleoprotein</keyword>
<accession>A0A084U338</accession>
<dbReference type="GO" id="GO:0022625">
    <property type="term" value="C:cytosolic large ribosomal subunit"/>
    <property type="evidence" value="ECO:0007669"/>
    <property type="project" value="TreeGrafter"/>
</dbReference>
<evidence type="ECO:0000256" key="4">
    <source>
        <dbReference type="ARBA" id="ARBA00022980"/>
    </source>
</evidence>
<evidence type="ECO:0000313" key="9">
    <source>
        <dbReference type="Proteomes" id="UP000028523"/>
    </source>
</evidence>
<dbReference type="Proteomes" id="UP000028523">
    <property type="component" value="Unassembled WGS sequence"/>
</dbReference>
<protein>
    <recommendedName>
        <fullName evidence="6 7">Large ribosomal subunit protein uL18</fullName>
    </recommendedName>
</protein>
<dbReference type="HAMAP" id="MF_01337_B">
    <property type="entry name" value="Ribosomal_uL18_B"/>
    <property type="match status" value="1"/>
</dbReference>
<dbReference type="GO" id="GO:0008097">
    <property type="term" value="F:5S rRNA binding"/>
    <property type="evidence" value="ECO:0007669"/>
    <property type="project" value="TreeGrafter"/>
</dbReference>
<comment type="caution">
    <text evidence="8">The sequence shown here is derived from an EMBL/GenBank/DDBJ whole genome shotgun (WGS) entry which is preliminary data.</text>
</comment>
<dbReference type="RefSeq" id="WP_004024688.1">
    <property type="nucleotide sequence ID" value="NZ_AWQU01000085.1"/>
</dbReference>
<dbReference type="GeneID" id="96866288"/>
<dbReference type="FunFam" id="3.30.420.100:FF:000001">
    <property type="entry name" value="50S ribosomal protein L18"/>
    <property type="match status" value="1"/>
</dbReference>
<dbReference type="AlphaFoldDB" id="A0A084U338"/>
<evidence type="ECO:0000256" key="5">
    <source>
        <dbReference type="ARBA" id="ARBA00023274"/>
    </source>
</evidence>
<dbReference type="SUPFAM" id="SSF53137">
    <property type="entry name" value="Translational machinery components"/>
    <property type="match status" value="1"/>
</dbReference>
<keyword evidence="3 7" id="KW-0694">RNA-binding</keyword>
<dbReference type="PANTHER" id="PTHR12899:SF3">
    <property type="entry name" value="LARGE RIBOSOMAL SUBUNIT PROTEIN UL18M"/>
    <property type="match status" value="1"/>
</dbReference>
<dbReference type="Gene3D" id="3.30.420.100">
    <property type="match status" value="1"/>
</dbReference>
<keyword evidence="4 7" id="KW-0689">Ribosomal protein</keyword>
<dbReference type="InterPro" id="IPR004389">
    <property type="entry name" value="Ribosomal_uL18_bac-type"/>
</dbReference>
<dbReference type="Pfam" id="PF00861">
    <property type="entry name" value="Ribosomal_L18p"/>
    <property type="match status" value="1"/>
</dbReference>
<dbReference type="GO" id="GO:0006412">
    <property type="term" value="P:translation"/>
    <property type="evidence" value="ECO:0007669"/>
    <property type="project" value="UniProtKB-UniRule"/>
</dbReference>
<reference evidence="8 9" key="1">
    <citation type="journal article" date="2014" name="PLoS ONE">
        <title>Reduction of Hydrogen Peroxide Accumulation and Toxicity by a Catalase from Mycoplasma iowae.</title>
        <authorList>
            <person name="Pritchard R.E."/>
            <person name="Prassinos A.J."/>
            <person name="Osborne J.D."/>
            <person name="Raviv Z."/>
            <person name="Balish M.F."/>
        </authorList>
    </citation>
    <scope>NUCLEOTIDE SEQUENCE [LARGE SCALE GENOMIC DNA]</scope>
    <source>
        <strain evidence="8 9">DK-CPA</strain>
    </source>
</reference>
<evidence type="ECO:0000256" key="6">
    <source>
        <dbReference type="ARBA" id="ARBA00035197"/>
    </source>
</evidence>
<evidence type="ECO:0000256" key="7">
    <source>
        <dbReference type="HAMAP-Rule" id="MF_01337"/>
    </source>
</evidence>
<dbReference type="CDD" id="cd00432">
    <property type="entry name" value="Ribosomal_L18_L5e"/>
    <property type="match status" value="1"/>
</dbReference>
<keyword evidence="9" id="KW-1185">Reference proteome</keyword>
<dbReference type="InterPro" id="IPR005484">
    <property type="entry name" value="Ribosomal_uL18_bac/plant/anim"/>
</dbReference>
<dbReference type="NCBIfam" id="TIGR00060">
    <property type="entry name" value="L18_bact"/>
    <property type="match status" value="1"/>
</dbReference>
<sequence>MKDINVNRKLNRELRHKKVLRKFHKIDNGLPRLIVTKTNAHIFAQLIDDNKHITIASSSSLQLKLKNGNIENSKKVGEDIAKKAIAKKVKKIHFDCGGSKYHGRISALADAARNAGLKF</sequence>
<comment type="similarity">
    <text evidence="1 7">Belongs to the universal ribosomal protein uL18 family.</text>
</comment>